<keyword evidence="3" id="KW-1185">Reference proteome</keyword>
<reference evidence="2 3" key="1">
    <citation type="submission" date="2020-08" db="EMBL/GenBank/DDBJ databases">
        <title>Genome public.</title>
        <authorList>
            <person name="Liu C."/>
            <person name="Sun Q."/>
        </authorList>
    </citation>
    <scope>NUCLEOTIDE SEQUENCE [LARGE SCALE GENOMIC DNA]</scope>
    <source>
        <strain evidence="2 3">New-7</strain>
    </source>
</reference>
<evidence type="ECO:0000313" key="3">
    <source>
        <dbReference type="Proteomes" id="UP000636891"/>
    </source>
</evidence>
<evidence type="ECO:0000313" key="2">
    <source>
        <dbReference type="EMBL" id="MBC5617373.1"/>
    </source>
</evidence>
<name>A0ABR7CNW6_9BACT</name>
<comment type="caution">
    <text evidence="2">The sequence shown here is derived from an EMBL/GenBank/DDBJ whole genome shotgun (WGS) entry which is preliminary data.</text>
</comment>
<proteinExistence type="predicted"/>
<feature type="region of interest" description="Disordered" evidence="1">
    <location>
        <begin position="139"/>
        <end position="182"/>
    </location>
</feature>
<organism evidence="2 3">
    <name type="scientific">Alistipes hominis</name>
    <dbReference type="NCBI Taxonomy" id="2763015"/>
    <lineage>
        <taxon>Bacteria</taxon>
        <taxon>Pseudomonadati</taxon>
        <taxon>Bacteroidota</taxon>
        <taxon>Bacteroidia</taxon>
        <taxon>Bacteroidales</taxon>
        <taxon>Rikenellaceae</taxon>
        <taxon>Alistipes</taxon>
    </lineage>
</organism>
<evidence type="ECO:0000256" key="1">
    <source>
        <dbReference type="SAM" id="MobiDB-lite"/>
    </source>
</evidence>
<sequence length="296" mass="32200">MDIRKLIEEIDSIRQIAETWKETDKTPEIEKGIVLDKLKKLYEMLLLPPQPTPTVAETECAIRAAEDTAAPAAVPIPTEEPVIGNEIVPETVNVPPIVEPTAPPVAEIETTVSVEQQLFGDEQTVRPRMDKQVILSLYGDAPTQPTHPHNPTPQARSYEAPHPAPPVAAPEPAGQNGPASDTAAHKKVLGETFANGNGVAMNEVLGKQTAHADVASKLQSQSISGDLRQCIGINDRFMLIRSLFNGNADQYAAAIAQLNAFTDLNDALLYIQENYQWDPDSEGVRLLVDLLERKLG</sequence>
<dbReference type="Proteomes" id="UP000636891">
    <property type="component" value="Unassembled WGS sequence"/>
</dbReference>
<protein>
    <submittedName>
        <fullName evidence="2">Uncharacterized protein</fullName>
    </submittedName>
</protein>
<gene>
    <name evidence="2" type="ORF">H8S08_10150</name>
</gene>
<dbReference type="RefSeq" id="WP_118657040.1">
    <property type="nucleotide sequence ID" value="NZ_JACOOK010000005.1"/>
</dbReference>
<feature type="compositionally biased region" description="Low complexity" evidence="1">
    <location>
        <begin position="142"/>
        <end position="154"/>
    </location>
</feature>
<dbReference type="EMBL" id="JACOOK010000005">
    <property type="protein sequence ID" value="MBC5617373.1"/>
    <property type="molecule type" value="Genomic_DNA"/>
</dbReference>
<accession>A0ABR7CNW6</accession>